<dbReference type="InterPro" id="IPR004886">
    <property type="entry name" value="Glucanosyltransferase"/>
</dbReference>
<gene>
    <name evidence="13" type="primary">GAS1_2</name>
    <name evidence="13" type="ORF">ED733_008503</name>
    <name evidence="12" type="ORF">NOR_03244</name>
</gene>
<keyword evidence="10" id="KW-1133">Transmembrane helix</keyword>
<dbReference type="GO" id="GO:0098552">
    <property type="term" value="C:side of membrane"/>
    <property type="evidence" value="ECO:0007669"/>
    <property type="project" value="UniProtKB-KW"/>
</dbReference>
<reference evidence="12 14" key="1">
    <citation type="journal article" date="2016" name="Genome Biol. Evol.">
        <title>Divergent and convergent evolution of fungal pathogenicity.</title>
        <authorList>
            <person name="Shang Y."/>
            <person name="Xiao G."/>
            <person name="Zheng P."/>
            <person name="Cen K."/>
            <person name="Zhan S."/>
            <person name="Wang C."/>
        </authorList>
    </citation>
    <scope>NUCLEOTIDE SEQUENCE [LARGE SCALE GENOMIC DNA]</scope>
    <source>
        <strain evidence="12 14">RCEF 4871</strain>
    </source>
</reference>
<evidence type="ECO:0000256" key="9">
    <source>
        <dbReference type="RuleBase" id="RU361209"/>
    </source>
</evidence>
<evidence type="ECO:0000256" key="8">
    <source>
        <dbReference type="ARBA" id="ARBA00023288"/>
    </source>
</evidence>
<dbReference type="PANTHER" id="PTHR31468:SF2">
    <property type="entry name" value="1,3-BETA-GLUCANOSYLTRANSFERASE GAS1"/>
    <property type="match status" value="1"/>
</dbReference>
<dbReference type="Proteomes" id="UP000243498">
    <property type="component" value="Unassembled WGS sequence"/>
</dbReference>
<evidence type="ECO:0000313" key="12">
    <source>
        <dbReference type="EMBL" id="OAA45455.1"/>
    </source>
</evidence>
<keyword evidence="6" id="KW-1015">Disulfide bond</keyword>
<keyword evidence="10" id="KW-0812">Transmembrane</keyword>
<dbReference type="EMBL" id="AZHC01000008">
    <property type="protein sequence ID" value="OAA45455.1"/>
    <property type="molecule type" value="Genomic_DNA"/>
</dbReference>
<dbReference type="Pfam" id="PF07983">
    <property type="entry name" value="X8"/>
    <property type="match status" value="1"/>
</dbReference>
<dbReference type="GO" id="GO:0042124">
    <property type="term" value="F:1,3-beta-glucanosyltransferase activity"/>
    <property type="evidence" value="ECO:0007669"/>
    <property type="project" value="TreeGrafter"/>
</dbReference>
<keyword evidence="14" id="KW-1185">Reference proteome</keyword>
<evidence type="ECO:0000313" key="13">
    <source>
        <dbReference type="EMBL" id="TWU78324.1"/>
    </source>
</evidence>
<dbReference type="FunFam" id="3.20.20.80:FF:000038">
    <property type="entry name" value="1,3-beta-glucanosyltransferase"/>
    <property type="match status" value="1"/>
</dbReference>
<evidence type="ECO:0000259" key="11">
    <source>
        <dbReference type="SMART" id="SM00768"/>
    </source>
</evidence>
<organism evidence="12 14">
    <name type="scientific">Metarhizium rileyi (strain RCEF 4871)</name>
    <name type="common">Nomuraea rileyi</name>
    <dbReference type="NCBI Taxonomy" id="1649241"/>
    <lineage>
        <taxon>Eukaryota</taxon>
        <taxon>Fungi</taxon>
        <taxon>Dikarya</taxon>
        <taxon>Ascomycota</taxon>
        <taxon>Pezizomycotina</taxon>
        <taxon>Sordariomycetes</taxon>
        <taxon>Hypocreomycetidae</taxon>
        <taxon>Hypocreales</taxon>
        <taxon>Clavicipitaceae</taxon>
        <taxon>Metarhizium</taxon>
    </lineage>
</organism>
<keyword evidence="9 13" id="KW-0808">Transferase</keyword>
<keyword evidence="3 9" id="KW-0336">GPI-anchor</keyword>
<reference evidence="13" key="3">
    <citation type="journal article" date="2019" name="Microbiol. Resour. Announc.">
        <title>Genome Sequence of Metarhizium rileyi, a Microbial Control Agent for Lepidoptera.</title>
        <authorList>
            <person name="Binneck E."/>
            <person name="Lastra C.C.L."/>
            <person name="Sosa-Gomez D.R."/>
        </authorList>
    </citation>
    <scope>NUCLEOTIDE SEQUENCE</scope>
    <source>
        <strain evidence="13">Cep018-CH2</strain>
    </source>
</reference>
<keyword evidence="4 9" id="KW-0732">Signal</keyword>
<protein>
    <recommendedName>
        <fullName evidence="9">1,3-beta-glucanosyltransferase</fullName>
        <ecNumber evidence="9">2.4.1.-</ecNumber>
    </recommendedName>
</protein>
<dbReference type="STRING" id="1081105.A0A167FLR5"/>
<accession>A0A167FLR5</accession>
<evidence type="ECO:0000256" key="6">
    <source>
        <dbReference type="ARBA" id="ARBA00023157"/>
    </source>
</evidence>
<evidence type="ECO:0000313" key="14">
    <source>
        <dbReference type="Proteomes" id="UP000243498"/>
    </source>
</evidence>
<dbReference type="Gene3D" id="3.20.20.80">
    <property type="entry name" value="Glycosidases"/>
    <property type="match status" value="1"/>
</dbReference>
<evidence type="ECO:0000256" key="5">
    <source>
        <dbReference type="ARBA" id="ARBA00023136"/>
    </source>
</evidence>
<evidence type="ECO:0000313" key="15">
    <source>
        <dbReference type="Proteomes" id="UP000317257"/>
    </source>
</evidence>
<sequence length="542" mass="58348">MGLAQLSMALLAAAGGALAADLQPIEAKGSKFFYKNGTQFYMKGIAYQLELGGGSGLTRRADATPSKRYIDPLADEEVCKRDVPLLQELGTNVIRTYAIDPKADHKACMQLLQDAGIYVVSDLSEPDLSINRDNAQWNTALFARYTAVIDELAQYSNVIGFFGGNEVSNAKNNTGASAFVKAAVRDTKTYIKNNKKITRWLGVGYAANDDKDIRAEMAAYFNCNNVDEAIDFWGYNIYSWCGQSSMQKSGYDQQVKFFAEYSVPVFFAEYGCNAGGVEKRTFDETTALYSDAMTGTFSGGIVFKYFQEENDYGVVKLSGKKAEKMKNFEALKEKATAARPKTVEMADYKPAGKMSDCPKVAGNWEANKALPPTPNKDLCSCMVKSRACIPKSNLDSSKYGEIFGFICNASPASCAGIKANATTGIYGAYSMCKDEEKLAYVLDAYYHSQKKASDACDFDGSGQIQTVNSDSSCTDSLAKASDLNNQVATATAPVGGGAQATSTSDSFAVHGAPVVRLFAIGDFAVGLYMLVALCIGAGMVAL</sequence>
<dbReference type="GO" id="GO:0031505">
    <property type="term" value="P:fungal-type cell wall organization"/>
    <property type="evidence" value="ECO:0007669"/>
    <property type="project" value="TreeGrafter"/>
</dbReference>
<reference evidence="15" key="2">
    <citation type="submission" date="2018-12" db="EMBL/GenBank/DDBJ databases">
        <title>The complete genome of Metarhizium rileyi, a key fungal pathogen of Lepidoptera.</title>
        <authorList>
            <person name="Binneck E."/>
            <person name="Lastra C.C.L."/>
            <person name="Sosa-Gomez D.R."/>
        </authorList>
    </citation>
    <scope>NUCLEOTIDE SEQUENCE [LARGE SCALE GENOMIC DNA]</scope>
    <source>
        <strain evidence="15">Cep018-CH2</strain>
    </source>
</reference>
<comment type="function">
    <text evidence="9">Splits internally a 1,3-beta-glucan molecule and transfers the newly generated reducing end (the donor) to the non-reducing end of another 1,3-beta-glucan molecule (the acceptor) forming a 1,3-beta linkage, resulting in the elongation of 1,3-beta-glucan chains in the cell wall.</text>
</comment>
<comment type="subcellular location">
    <subcellularLocation>
        <location evidence="1 9">Cell membrane</location>
        <topology evidence="1 9">Lipid-anchor</topology>
        <topology evidence="1 9">GPI-anchor</topology>
    </subcellularLocation>
</comment>
<evidence type="ECO:0000256" key="10">
    <source>
        <dbReference type="SAM" id="Phobius"/>
    </source>
</evidence>
<keyword evidence="7" id="KW-0325">Glycoprotein</keyword>
<dbReference type="Proteomes" id="UP000317257">
    <property type="component" value="Unassembled WGS sequence"/>
</dbReference>
<dbReference type="InterPro" id="IPR012946">
    <property type="entry name" value="X8"/>
</dbReference>
<dbReference type="InterPro" id="IPR017853">
    <property type="entry name" value="GH"/>
</dbReference>
<dbReference type="PANTHER" id="PTHR31468">
    <property type="entry name" value="1,3-BETA-GLUCANOSYLTRANSFERASE GAS1"/>
    <property type="match status" value="1"/>
</dbReference>
<feature type="domain" description="X8" evidence="11">
    <location>
        <begin position="386"/>
        <end position="475"/>
    </location>
</feature>
<dbReference type="SUPFAM" id="SSF51445">
    <property type="entry name" value="(Trans)glycosidases"/>
    <property type="match status" value="1"/>
</dbReference>
<feature type="signal peptide" evidence="9">
    <location>
        <begin position="1"/>
        <end position="19"/>
    </location>
</feature>
<dbReference type="AlphaFoldDB" id="A0A167FLR5"/>
<dbReference type="SMART" id="SM00768">
    <property type="entry name" value="X8"/>
    <property type="match status" value="1"/>
</dbReference>
<evidence type="ECO:0000256" key="2">
    <source>
        <dbReference type="ARBA" id="ARBA00007528"/>
    </source>
</evidence>
<dbReference type="GO" id="GO:0071970">
    <property type="term" value="P:fungal-type cell wall (1-&gt;3)-beta-D-glucan biosynthetic process"/>
    <property type="evidence" value="ECO:0007669"/>
    <property type="project" value="TreeGrafter"/>
</dbReference>
<dbReference type="OMA" id="DDSIDFW"/>
<comment type="caution">
    <text evidence="12">The sequence shown here is derived from an EMBL/GenBank/DDBJ whole genome shotgun (WGS) entry which is preliminary data.</text>
</comment>
<dbReference type="Gene3D" id="1.20.58.1040">
    <property type="match status" value="1"/>
</dbReference>
<proteinExistence type="inferred from homology"/>
<keyword evidence="8 9" id="KW-0449">Lipoprotein</keyword>
<keyword evidence="5 9" id="KW-0472">Membrane</keyword>
<dbReference type="OrthoDB" id="421038at2759"/>
<evidence type="ECO:0000256" key="3">
    <source>
        <dbReference type="ARBA" id="ARBA00022622"/>
    </source>
</evidence>
<accession>A0A5C6GLQ4</accession>
<dbReference type="GO" id="GO:0005886">
    <property type="term" value="C:plasma membrane"/>
    <property type="evidence" value="ECO:0007669"/>
    <property type="project" value="UniProtKB-SubCell"/>
</dbReference>
<evidence type="ECO:0000256" key="7">
    <source>
        <dbReference type="ARBA" id="ARBA00023180"/>
    </source>
</evidence>
<comment type="similarity">
    <text evidence="2 9">Belongs to the glycosyl hydrolase 72 family.</text>
</comment>
<dbReference type="EC" id="2.4.1.-" evidence="9"/>
<evidence type="ECO:0000256" key="4">
    <source>
        <dbReference type="ARBA" id="ARBA00022729"/>
    </source>
</evidence>
<evidence type="ECO:0000256" key="1">
    <source>
        <dbReference type="ARBA" id="ARBA00004609"/>
    </source>
</evidence>
<dbReference type="Pfam" id="PF03198">
    <property type="entry name" value="Glyco_hydro_72"/>
    <property type="match status" value="1"/>
</dbReference>
<feature type="chain" id="PRO_5007749151" description="1,3-beta-glucanosyltransferase" evidence="9">
    <location>
        <begin position="20"/>
        <end position="542"/>
    </location>
</feature>
<name>A0A167FLR5_METRR</name>
<feature type="transmembrane region" description="Helical" evidence="10">
    <location>
        <begin position="517"/>
        <end position="541"/>
    </location>
</feature>
<dbReference type="EMBL" id="SBHS01000002">
    <property type="protein sequence ID" value="TWU78324.1"/>
    <property type="molecule type" value="Genomic_DNA"/>
</dbReference>